<proteinExistence type="predicted"/>
<evidence type="ECO:0000259" key="6">
    <source>
        <dbReference type="Pfam" id="PF00590"/>
    </source>
</evidence>
<keyword evidence="2" id="KW-0169">Cobalamin biosynthesis</keyword>
<dbReference type="InterPro" id="IPR029063">
    <property type="entry name" value="SAM-dependent_MTases_sf"/>
</dbReference>
<evidence type="ECO:0000313" key="7">
    <source>
        <dbReference type="EMBL" id="USG62300.1"/>
    </source>
</evidence>
<dbReference type="Proteomes" id="UP001056291">
    <property type="component" value="Chromosome"/>
</dbReference>
<dbReference type="InterPro" id="IPR006365">
    <property type="entry name" value="Cbl_synth_CobL"/>
</dbReference>
<sequence>MTAWLSIVGIGEDGLTSLNPEARAAIDAATLIVGGERHLALLPDDGRERKTWTSPLMDLVHEIIARRGEKICILATGDPQHFGIGVTFTKRLPTKEVAIFPSLSAFSLAAARLGWDLSRTECMTLHGRPLELLIPHLTNGARILALSDSGNTPANMAKILSEYGFGNSEMTVLEHMGGPNEKITSMEAFRIGDVQFQDFNTVALKCVANPDTQPLSRIPGLPDTAFMHDGQLTKQEIRSATLTALAPLPGDLLWDVGAGCGSIGIEWMRCHPSNQAISIEDHQGRLNYINKNKLKLGVPGLAVVTEKAPVSLQNLPPPDAIFIGGGLSTEGMFETCWAALNPGGRLVANAVTVEGETVLFNQHGLYGGSLTRIDVSRAEKIGKFTSWKPFRQVTQYRLVK</sequence>
<evidence type="ECO:0000256" key="1">
    <source>
        <dbReference type="ARBA" id="ARBA00004953"/>
    </source>
</evidence>
<dbReference type="PIRSF" id="PIRSF036428">
    <property type="entry name" value="CobL"/>
    <property type="match status" value="1"/>
</dbReference>
<accession>A0ABY4W520</accession>
<dbReference type="Gene3D" id="3.40.1010.10">
    <property type="entry name" value="Cobalt-precorrin-4 Transmethylase, Domain 1"/>
    <property type="match status" value="1"/>
</dbReference>
<dbReference type="InterPro" id="IPR014776">
    <property type="entry name" value="4pyrrole_Mease_sub2"/>
</dbReference>
<protein>
    <submittedName>
        <fullName evidence="7">Precorrin-6y C5,15-methyltransferase (Decarboxylating) subunit CbiE</fullName>
    </submittedName>
</protein>
<dbReference type="NCBIfam" id="TIGR02467">
    <property type="entry name" value="CbiE"/>
    <property type="match status" value="1"/>
</dbReference>
<dbReference type="SUPFAM" id="SSF53335">
    <property type="entry name" value="S-adenosyl-L-methionine-dependent methyltransferases"/>
    <property type="match status" value="1"/>
</dbReference>
<evidence type="ECO:0000256" key="4">
    <source>
        <dbReference type="ARBA" id="ARBA00022679"/>
    </source>
</evidence>
<dbReference type="Pfam" id="PF00590">
    <property type="entry name" value="TP_methylase"/>
    <property type="match status" value="1"/>
</dbReference>
<dbReference type="InterPro" id="IPR014777">
    <property type="entry name" value="4pyrrole_Mease_sub1"/>
</dbReference>
<dbReference type="PANTHER" id="PTHR43182">
    <property type="entry name" value="COBALT-PRECORRIN-6B C(15)-METHYLTRANSFERASE (DECARBOXYLATING)"/>
    <property type="match status" value="1"/>
</dbReference>
<keyword evidence="4" id="KW-0808">Transferase</keyword>
<keyword evidence="8" id="KW-1185">Reference proteome</keyword>
<dbReference type="InterPro" id="IPR050714">
    <property type="entry name" value="Cobalamin_biosynth_MTase"/>
</dbReference>
<keyword evidence="3" id="KW-0489">Methyltransferase</keyword>
<organism evidence="7 8">
    <name type="scientific">Sneathiella marina</name>
    <dbReference type="NCBI Taxonomy" id="2950108"/>
    <lineage>
        <taxon>Bacteria</taxon>
        <taxon>Pseudomonadati</taxon>
        <taxon>Pseudomonadota</taxon>
        <taxon>Alphaproteobacteria</taxon>
        <taxon>Sneathiellales</taxon>
        <taxon>Sneathiellaceae</taxon>
        <taxon>Sneathiella</taxon>
    </lineage>
</organism>
<dbReference type="Gene3D" id="3.40.50.150">
    <property type="entry name" value="Vaccinia Virus protein VP39"/>
    <property type="match status" value="1"/>
</dbReference>
<feature type="domain" description="Tetrapyrrole methylase" evidence="6">
    <location>
        <begin position="5"/>
        <end position="185"/>
    </location>
</feature>
<dbReference type="NCBIfam" id="TIGR02469">
    <property type="entry name" value="CbiT"/>
    <property type="match status" value="1"/>
</dbReference>
<dbReference type="CDD" id="cd11644">
    <property type="entry name" value="Precorrin-6Y-MT"/>
    <property type="match status" value="1"/>
</dbReference>
<dbReference type="InterPro" id="IPR000878">
    <property type="entry name" value="4pyrrol_Mease"/>
</dbReference>
<dbReference type="InterPro" id="IPR012818">
    <property type="entry name" value="CbiE"/>
</dbReference>
<dbReference type="RefSeq" id="WP_251935970.1">
    <property type="nucleotide sequence ID" value="NZ_CP098747.1"/>
</dbReference>
<reference evidence="7" key="1">
    <citation type="submission" date="2022-06" db="EMBL/GenBank/DDBJ databases">
        <title>Sneathiella actinostolidae sp. nov., isolated from a sea anemonein the Western Pacific Ocean.</title>
        <authorList>
            <person name="Wei M.J."/>
        </authorList>
    </citation>
    <scope>NUCLEOTIDE SEQUENCE</scope>
    <source>
        <strain evidence="7">PHK-P5</strain>
    </source>
</reference>
<dbReference type="EMBL" id="CP098747">
    <property type="protein sequence ID" value="USG62300.1"/>
    <property type="molecule type" value="Genomic_DNA"/>
</dbReference>
<evidence type="ECO:0000256" key="3">
    <source>
        <dbReference type="ARBA" id="ARBA00022603"/>
    </source>
</evidence>
<dbReference type="InterPro" id="IPR014008">
    <property type="entry name" value="Cbl_synth_MTase_CbiT"/>
</dbReference>
<gene>
    <name evidence="7" type="primary">cbiE</name>
    <name evidence="7" type="ORF">NBZ79_04820</name>
</gene>
<dbReference type="SUPFAM" id="SSF53790">
    <property type="entry name" value="Tetrapyrrole methylase"/>
    <property type="match status" value="1"/>
</dbReference>
<dbReference type="PANTHER" id="PTHR43182:SF1">
    <property type="entry name" value="COBALT-PRECORRIN-7 C(5)-METHYLTRANSFERASE"/>
    <property type="match status" value="1"/>
</dbReference>
<dbReference type="InterPro" id="IPR035996">
    <property type="entry name" value="4pyrrol_Methylase_sf"/>
</dbReference>
<dbReference type="Gene3D" id="3.30.950.10">
    <property type="entry name" value="Methyltransferase, Cobalt-precorrin-4 Transmethylase, Domain 2"/>
    <property type="match status" value="1"/>
</dbReference>
<name>A0ABY4W520_9PROT</name>
<comment type="pathway">
    <text evidence="1">Cofactor biosynthesis; adenosylcobalamin biosynthesis.</text>
</comment>
<evidence type="ECO:0000313" key="8">
    <source>
        <dbReference type="Proteomes" id="UP001056291"/>
    </source>
</evidence>
<dbReference type="CDD" id="cd02440">
    <property type="entry name" value="AdoMet_MTases"/>
    <property type="match status" value="1"/>
</dbReference>
<evidence type="ECO:0000256" key="5">
    <source>
        <dbReference type="ARBA" id="ARBA00022691"/>
    </source>
</evidence>
<evidence type="ECO:0000256" key="2">
    <source>
        <dbReference type="ARBA" id="ARBA00022573"/>
    </source>
</evidence>
<keyword evidence="5" id="KW-0949">S-adenosyl-L-methionine</keyword>